<evidence type="ECO:0000313" key="8">
    <source>
        <dbReference type="Proteomes" id="UP000198634"/>
    </source>
</evidence>
<dbReference type="EMBL" id="FOEP01000001">
    <property type="protein sequence ID" value="SEP54987.1"/>
    <property type="molecule type" value="Genomic_DNA"/>
</dbReference>
<dbReference type="AlphaFoldDB" id="A0A1H8YS73"/>
<evidence type="ECO:0000256" key="5">
    <source>
        <dbReference type="SAM" id="SignalP"/>
    </source>
</evidence>
<reference evidence="7 8" key="1">
    <citation type="submission" date="2016-10" db="EMBL/GenBank/DDBJ databases">
        <authorList>
            <person name="de Groot N.N."/>
        </authorList>
    </citation>
    <scope>NUCLEOTIDE SEQUENCE [LARGE SCALE GENOMIC DNA]</scope>
    <source>
        <strain evidence="7 8">DSM 22007</strain>
    </source>
</reference>
<keyword evidence="8" id="KW-1185">Reference proteome</keyword>
<dbReference type="SUPFAM" id="SSF52833">
    <property type="entry name" value="Thioredoxin-like"/>
    <property type="match status" value="1"/>
</dbReference>
<evidence type="ECO:0000256" key="3">
    <source>
        <dbReference type="ARBA" id="ARBA00023157"/>
    </source>
</evidence>
<dbReference type="STRING" id="657014.SAMN04488092_10136"/>
<evidence type="ECO:0000259" key="6">
    <source>
        <dbReference type="PROSITE" id="PS51352"/>
    </source>
</evidence>
<dbReference type="CDD" id="cd03023">
    <property type="entry name" value="DsbA_Com1_like"/>
    <property type="match status" value="1"/>
</dbReference>
<dbReference type="InterPro" id="IPR001853">
    <property type="entry name" value="DSBA-like_thioredoxin_dom"/>
</dbReference>
<keyword evidence="1 5" id="KW-0732">Signal</keyword>
<dbReference type="Gene3D" id="3.40.30.10">
    <property type="entry name" value="Glutaredoxin"/>
    <property type="match status" value="1"/>
</dbReference>
<evidence type="ECO:0000256" key="2">
    <source>
        <dbReference type="ARBA" id="ARBA00023002"/>
    </source>
</evidence>
<keyword evidence="3" id="KW-1015">Disulfide bond</keyword>
<dbReference type="GO" id="GO:0016853">
    <property type="term" value="F:isomerase activity"/>
    <property type="evidence" value="ECO:0007669"/>
    <property type="project" value="UniProtKB-KW"/>
</dbReference>
<keyword evidence="4" id="KW-0676">Redox-active center</keyword>
<dbReference type="InterPro" id="IPR036249">
    <property type="entry name" value="Thioredoxin-like_sf"/>
</dbReference>
<dbReference type="PROSITE" id="PS51352">
    <property type="entry name" value="THIOREDOXIN_2"/>
    <property type="match status" value="1"/>
</dbReference>
<organism evidence="7 8">
    <name type="scientific">Thalassovita taeanensis</name>
    <dbReference type="NCBI Taxonomy" id="657014"/>
    <lineage>
        <taxon>Bacteria</taxon>
        <taxon>Pseudomonadati</taxon>
        <taxon>Pseudomonadota</taxon>
        <taxon>Alphaproteobacteria</taxon>
        <taxon>Rhodobacterales</taxon>
        <taxon>Roseobacteraceae</taxon>
        <taxon>Thalassovita</taxon>
    </lineage>
</organism>
<dbReference type="Proteomes" id="UP000198634">
    <property type="component" value="Unassembled WGS sequence"/>
</dbReference>
<dbReference type="PANTHER" id="PTHR13887">
    <property type="entry name" value="GLUTATHIONE S-TRANSFERASE KAPPA"/>
    <property type="match status" value="1"/>
</dbReference>
<sequence>MKHVLSAAAFAAFAIAAPAQAFDLTAMSASERTTLHSEIRAYLLENPEVIMEAVQVLEERQANQQAQSDEDMVKTNADALFNDGYSWVGGNPDGDVTLVEFTDYRCGYCRKAHAEISELVSSDGNIRFILKEFPILGDESTLSSRFAIATRLVAGADAYKTAHDALITFKGNVTPKSLSRLADKLGLDGTAILARMNSAEVEQEIAANHALAGRMQISGTPTFILDGQMLRGYVPLASMQQLVAATRAAN</sequence>
<feature type="chain" id="PRO_5009300727" evidence="5">
    <location>
        <begin position="22"/>
        <end position="250"/>
    </location>
</feature>
<gene>
    <name evidence="7" type="ORF">SAMN04488092_10136</name>
</gene>
<dbReference type="InterPro" id="IPR013766">
    <property type="entry name" value="Thioredoxin_domain"/>
</dbReference>
<feature type="signal peptide" evidence="5">
    <location>
        <begin position="1"/>
        <end position="21"/>
    </location>
</feature>
<proteinExistence type="predicted"/>
<evidence type="ECO:0000256" key="1">
    <source>
        <dbReference type="ARBA" id="ARBA00022729"/>
    </source>
</evidence>
<dbReference type="Pfam" id="PF01323">
    <property type="entry name" value="DSBA"/>
    <property type="match status" value="1"/>
</dbReference>
<keyword evidence="2" id="KW-0560">Oxidoreductase</keyword>
<dbReference type="PANTHER" id="PTHR13887:SF14">
    <property type="entry name" value="DISULFIDE BOND FORMATION PROTEIN D"/>
    <property type="match status" value="1"/>
</dbReference>
<dbReference type="InterPro" id="IPR041205">
    <property type="entry name" value="ScsC_N"/>
</dbReference>
<dbReference type="Pfam" id="PF18312">
    <property type="entry name" value="ScsC_N"/>
    <property type="match status" value="1"/>
</dbReference>
<dbReference type="GO" id="GO:0016491">
    <property type="term" value="F:oxidoreductase activity"/>
    <property type="evidence" value="ECO:0007669"/>
    <property type="project" value="UniProtKB-KW"/>
</dbReference>
<feature type="domain" description="Thioredoxin" evidence="6">
    <location>
        <begin position="13"/>
        <end position="248"/>
    </location>
</feature>
<keyword evidence="7" id="KW-0413">Isomerase</keyword>
<protein>
    <submittedName>
        <fullName evidence="7">Protein-disulfide isomerase</fullName>
    </submittedName>
</protein>
<dbReference type="RefSeq" id="WP_090266517.1">
    <property type="nucleotide sequence ID" value="NZ_FOEP01000001.1"/>
</dbReference>
<evidence type="ECO:0000256" key="4">
    <source>
        <dbReference type="ARBA" id="ARBA00023284"/>
    </source>
</evidence>
<accession>A0A1H8YS73</accession>
<evidence type="ECO:0000313" key="7">
    <source>
        <dbReference type="EMBL" id="SEP54987.1"/>
    </source>
</evidence>
<name>A0A1H8YS73_9RHOB</name>
<dbReference type="OrthoDB" id="9780147at2"/>